<evidence type="ECO:0000256" key="3">
    <source>
        <dbReference type="ARBA" id="ARBA00013194"/>
    </source>
</evidence>
<evidence type="ECO:0000256" key="7">
    <source>
        <dbReference type="ARBA" id="ARBA00024849"/>
    </source>
</evidence>
<feature type="domain" description="Trigger factor ribosome-binding bacterial" evidence="8">
    <location>
        <begin position="91"/>
        <end position="215"/>
    </location>
</feature>
<evidence type="ECO:0000256" key="2">
    <source>
        <dbReference type="ARBA" id="ARBA00005464"/>
    </source>
</evidence>
<dbReference type="PANTHER" id="PTHR30560:SF5">
    <property type="entry name" value="OS09G0515400 PROTEIN"/>
    <property type="match status" value="1"/>
</dbReference>
<evidence type="ECO:0000313" key="9">
    <source>
        <dbReference type="EMBL" id="KAK3035503.1"/>
    </source>
</evidence>
<evidence type="ECO:0000256" key="6">
    <source>
        <dbReference type="ARBA" id="ARBA00023235"/>
    </source>
</evidence>
<dbReference type="InterPro" id="IPR005215">
    <property type="entry name" value="Trig_fac"/>
</dbReference>
<dbReference type="GO" id="GO:0015031">
    <property type="term" value="P:protein transport"/>
    <property type="evidence" value="ECO:0007669"/>
    <property type="project" value="InterPro"/>
</dbReference>
<accession>A0AA89BCH5</accession>
<name>A0AA89BCH5_9ASTE</name>
<dbReference type="EC" id="5.2.1.8" evidence="3"/>
<dbReference type="PANTHER" id="PTHR30560">
    <property type="entry name" value="TRIGGER FACTOR CHAPERONE AND PEPTIDYL-PROLYL CIS/TRANS ISOMERASE"/>
    <property type="match status" value="1"/>
</dbReference>
<comment type="similarity">
    <text evidence="2">Belongs to the FKBP-type PPIase family. Tig subfamily.</text>
</comment>
<protein>
    <recommendedName>
        <fullName evidence="3">peptidylprolyl isomerase</fullName>
        <ecNumber evidence="3">5.2.1.8</ecNumber>
    </recommendedName>
</protein>
<keyword evidence="4" id="KW-0697">Rotamase</keyword>
<dbReference type="GO" id="GO:0003755">
    <property type="term" value="F:peptidyl-prolyl cis-trans isomerase activity"/>
    <property type="evidence" value="ECO:0007669"/>
    <property type="project" value="UniProtKB-KW"/>
</dbReference>
<dbReference type="SUPFAM" id="SSF102735">
    <property type="entry name" value="Trigger factor ribosome-binding domain"/>
    <property type="match status" value="1"/>
</dbReference>
<dbReference type="GO" id="GO:0051083">
    <property type="term" value="P:'de novo' cotranslational protein folding"/>
    <property type="evidence" value="ECO:0007669"/>
    <property type="project" value="TreeGrafter"/>
</dbReference>
<evidence type="ECO:0000256" key="1">
    <source>
        <dbReference type="ARBA" id="ARBA00000971"/>
    </source>
</evidence>
<evidence type="ECO:0000259" key="8">
    <source>
        <dbReference type="Pfam" id="PF05697"/>
    </source>
</evidence>
<dbReference type="Gene3D" id="3.30.70.1050">
    <property type="entry name" value="Trigger factor ribosome-binding domain"/>
    <property type="match status" value="1"/>
</dbReference>
<proteinExistence type="inferred from homology"/>
<keyword evidence="5" id="KW-0143">Chaperone</keyword>
<comment type="function">
    <text evidence="7">Involved in protein export. Acts as a chaperone by maintaining the newly synthesized protein in an open conformation. Functions as a peptidyl-prolyl cis-trans isomerase.</text>
</comment>
<sequence length="219" mass="24295">MCTNSPSLVSKSLAQFRLEILIPVHTTSVSISFPYVPAKEICFSLMMEYRAQQFCGRMSTKHFAIQAVSADAKPGVKDSEVSSSQFEGFSVTTSTNKGDELKIGIEVSGGKTEEIFDLVFSNMVADAQPIPGFRRTKGGEPLLEAIPRDILLQVLGPSKVYREVIKKVINSTIAEYIKREGLKVSKDLRVEQSFEDLESEFEPGDAFRFDATVKLLEQN</sequence>
<organism evidence="9 10">
    <name type="scientific">Escallonia herrerae</name>
    <dbReference type="NCBI Taxonomy" id="1293975"/>
    <lineage>
        <taxon>Eukaryota</taxon>
        <taxon>Viridiplantae</taxon>
        <taxon>Streptophyta</taxon>
        <taxon>Embryophyta</taxon>
        <taxon>Tracheophyta</taxon>
        <taxon>Spermatophyta</taxon>
        <taxon>Magnoliopsida</taxon>
        <taxon>eudicotyledons</taxon>
        <taxon>Gunneridae</taxon>
        <taxon>Pentapetalae</taxon>
        <taxon>asterids</taxon>
        <taxon>campanulids</taxon>
        <taxon>Escalloniales</taxon>
        <taxon>Escalloniaceae</taxon>
        <taxon>Escallonia</taxon>
    </lineage>
</organism>
<dbReference type="Pfam" id="PF05697">
    <property type="entry name" value="Trigger_N"/>
    <property type="match status" value="1"/>
</dbReference>
<dbReference type="GO" id="GO:0044183">
    <property type="term" value="F:protein folding chaperone"/>
    <property type="evidence" value="ECO:0007669"/>
    <property type="project" value="TreeGrafter"/>
</dbReference>
<dbReference type="Proteomes" id="UP001188597">
    <property type="component" value="Unassembled WGS sequence"/>
</dbReference>
<gene>
    <name evidence="9" type="ORF">RJ639_033962</name>
</gene>
<evidence type="ECO:0000256" key="5">
    <source>
        <dbReference type="ARBA" id="ARBA00023186"/>
    </source>
</evidence>
<dbReference type="InterPro" id="IPR008881">
    <property type="entry name" value="Trigger_fac_ribosome-bd_bac"/>
</dbReference>
<dbReference type="GO" id="GO:0043335">
    <property type="term" value="P:protein unfolding"/>
    <property type="evidence" value="ECO:0007669"/>
    <property type="project" value="TreeGrafter"/>
</dbReference>
<dbReference type="GO" id="GO:0043022">
    <property type="term" value="F:ribosome binding"/>
    <property type="evidence" value="ECO:0007669"/>
    <property type="project" value="TreeGrafter"/>
</dbReference>
<comment type="catalytic activity">
    <reaction evidence="1">
        <text>[protein]-peptidylproline (omega=180) = [protein]-peptidylproline (omega=0)</text>
        <dbReference type="Rhea" id="RHEA:16237"/>
        <dbReference type="Rhea" id="RHEA-COMP:10747"/>
        <dbReference type="Rhea" id="RHEA-COMP:10748"/>
        <dbReference type="ChEBI" id="CHEBI:83833"/>
        <dbReference type="ChEBI" id="CHEBI:83834"/>
        <dbReference type="EC" id="5.2.1.8"/>
    </reaction>
</comment>
<dbReference type="InterPro" id="IPR036611">
    <property type="entry name" value="Trigger_fac_ribosome-bd_sf"/>
</dbReference>
<dbReference type="FunFam" id="3.30.70.1050:FF:000004">
    <property type="entry name" value="Trigger factor"/>
    <property type="match status" value="1"/>
</dbReference>
<dbReference type="EMBL" id="JAVXUP010000172">
    <property type="protein sequence ID" value="KAK3035503.1"/>
    <property type="molecule type" value="Genomic_DNA"/>
</dbReference>
<dbReference type="AlphaFoldDB" id="A0AA89BCH5"/>
<keyword evidence="6" id="KW-0413">Isomerase</keyword>
<evidence type="ECO:0000256" key="4">
    <source>
        <dbReference type="ARBA" id="ARBA00023110"/>
    </source>
</evidence>
<reference evidence="9" key="1">
    <citation type="submission" date="2022-12" db="EMBL/GenBank/DDBJ databases">
        <title>Draft genome assemblies for two species of Escallonia (Escalloniales).</title>
        <authorList>
            <person name="Chanderbali A."/>
            <person name="Dervinis C."/>
            <person name="Anghel I."/>
            <person name="Soltis D."/>
            <person name="Soltis P."/>
            <person name="Zapata F."/>
        </authorList>
    </citation>
    <scope>NUCLEOTIDE SEQUENCE</scope>
    <source>
        <strain evidence="9">UCBG64.0493</strain>
        <tissue evidence="9">Leaf</tissue>
    </source>
</reference>
<evidence type="ECO:0000313" key="10">
    <source>
        <dbReference type="Proteomes" id="UP001188597"/>
    </source>
</evidence>
<keyword evidence="10" id="KW-1185">Reference proteome</keyword>
<comment type="caution">
    <text evidence="9">The sequence shown here is derived from an EMBL/GenBank/DDBJ whole genome shotgun (WGS) entry which is preliminary data.</text>
</comment>